<evidence type="ECO:0008006" key="4">
    <source>
        <dbReference type="Google" id="ProtNLM"/>
    </source>
</evidence>
<accession>A0A1C9W8C8</accession>
<feature type="compositionally biased region" description="Acidic residues" evidence="1">
    <location>
        <begin position="27"/>
        <end position="43"/>
    </location>
</feature>
<dbReference type="STRING" id="1769779.AUP74_01960"/>
<reference evidence="3" key="1">
    <citation type="submission" date="2016-01" db="EMBL/GenBank/DDBJ databases">
        <title>Complete genome sequence of Microbulbifer sp. CCB-MM1, a halophile isolated from Matang Mangrove Forest, Perak.</title>
        <authorList>
            <person name="Moh T.H."/>
            <person name="Dinesh B."/>
            <person name="Lau N.-S."/>
            <person name="Go F."/>
            <person name="Alexander Chong S.-C."/>
        </authorList>
    </citation>
    <scope>NUCLEOTIDE SEQUENCE [LARGE SCALE GENOMIC DNA]</scope>
    <source>
        <strain evidence="3">CCB-MM1</strain>
    </source>
</reference>
<dbReference type="RefSeq" id="WP_069947406.1">
    <property type="nucleotide sequence ID" value="NZ_CP014143.1"/>
</dbReference>
<gene>
    <name evidence="2" type="ORF">AUP74_01960</name>
</gene>
<dbReference type="KEGG" id="micc:AUP74_01960"/>
<dbReference type="AlphaFoldDB" id="A0A1C9W8C8"/>
<evidence type="ECO:0000313" key="3">
    <source>
        <dbReference type="Proteomes" id="UP000095672"/>
    </source>
</evidence>
<organism evidence="2 3">
    <name type="scientific">Microbulbifer aggregans</name>
    <dbReference type="NCBI Taxonomy" id="1769779"/>
    <lineage>
        <taxon>Bacteria</taxon>
        <taxon>Pseudomonadati</taxon>
        <taxon>Pseudomonadota</taxon>
        <taxon>Gammaproteobacteria</taxon>
        <taxon>Cellvibrionales</taxon>
        <taxon>Microbulbiferaceae</taxon>
        <taxon>Microbulbifer</taxon>
    </lineage>
</organism>
<dbReference type="OrthoDB" id="5738570at2"/>
<dbReference type="PROSITE" id="PS51257">
    <property type="entry name" value="PROKAR_LIPOPROTEIN"/>
    <property type="match status" value="1"/>
</dbReference>
<name>A0A1C9W8C8_9GAMM</name>
<keyword evidence="3" id="KW-1185">Reference proteome</keyword>
<evidence type="ECO:0000313" key="2">
    <source>
        <dbReference type="EMBL" id="AOS97390.1"/>
    </source>
</evidence>
<feature type="compositionally biased region" description="Low complexity" evidence="1">
    <location>
        <begin position="60"/>
        <end position="81"/>
    </location>
</feature>
<protein>
    <recommendedName>
        <fullName evidence="4">Lipoprotein</fullName>
    </recommendedName>
</protein>
<evidence type="ECO:0000256" key="1">
    <source>
        <dbReference type="SAM" id="MobiDB-lite"/>
    </source>
</evidence>
<sequence length="162" mass="17617">MYRFAVLTALLMPLWLVGCGERTETVEPTEVETMEEDIEVSEPAEERTAPGEATDDAMPDNGYGQDQSGSQDQSSASDMGSATEVETCSPQWFQWVHEKVVAMPGVDAKVAEMYSDGLPEVGTDEWFRAMDRLTGGDGAHGPDGGSAEWCSMMEQRLDSQAP</sequence>
<dbReference type="Proteomes" id="UP000095672">
    <property type="component" value="Chromosome"/>
</dbReference>
<feature type="region of interest" description="Disordered" evidence="1">
    <location>
        <begin position="26"/>
        <end position="84"/>
    </location>
</feature>
<dbReference type="EMBL" id="CP014143">
    <property type="protein sequence ID" value="AOS97390.1"/>
    <property type="molecule type" value="Genomic_DNA"/>
</dbReference>
<dbReference type="PATRIC" id="fig|1769779.3.peg.1968"/>
<proteinExistence type="predicted"/>